<keyword evidence="2" id="KW-1185">Reference proteome</keyword>
<sequence length="106" mass="11761">MVRQIVVINGDVQTIPTVGRNFILRVGTAKFPNVSIMTETQSQPLNIIQKSGSQVLQKAFISHALVYQLVNGRVIKRNIVLSNEELFFASTPTNFPLPVVDPSKIK</sequence>
<dbReference type="EMBL" id="JACXAH010000001">
    <property type="protein sequence ID" value="MBD1370754.1"/>
    <property type="molecule type" value="Genomic_DNA"/>
</dbReference>
<dbReference type="RefSeq" id="WP_191139333.1">
    <property type="nucleotide sequence ID" value="NZ_JACXAG020000002.1"/>
</dbReference>
<dbReference type="AlphaFoldDB" id="A0A926RT60"/>
<protein>
    <submittedName>
        <fullName evidence="1">Uncharacterized protein</fullName>
    </submittedName>
</protein>
<organism evidence="1 2">
    <name type="scientific">Polycladospora coralii</name>
    <dbReference type="NCBI Taxonomy" id="2771432"/>
    <lineage>
        <taxon>Bacteria</taxon>
        <taxon>Bacillati</taxon>
        <taxon>Bacillota</taxon>
        <taxon>Bacilli</taxon>
        <taxon>Bacillales</taxon>
        <taxon>Thermoactinomycetaceae</taxon>
        <taxon>Polycladospora</taxon>
    </lineage>
</organism>
<reference evidence="1" key="1">
    <citation type="submission" date="2020-09" db="EMBL/GenBank/DDBJ databases">
        <title>A novel bacterium of genus Hazenella, isolated from South China Sea.</title>
        <authorList>
            <person name="Huang H."/>
            <person name="Mo K."/>
            <person name="Hu Y."/>
        </authorList>
    </citation>
    <scope>NUCLEOTIDE SEQUENCE</scope>
    <source>
        <strain evidence="1">IB182357</strain>
    </source>
</reference>
<accession>A0A926RT60</accession>
<gene>
    <name evidence="1" type="ORF">IC620_00065</name>
</gene>
<comment type="caution">
    <text evidence="1">The sequence shown here is derived from an EMBL/GenBank/DDBJ whole genome shotgun (WGS) entry which is preliminary data.</text>
</comment>
<name>A0A926RT60_9BACL</name>
<dbReference type="Proteomes" id="UP000661691">
    <property type="component" value="Unassembled WGS sequence"/>
</dbReference>
<proteinExistence type="predicted"/>
<evidence type="ECO:0000313" key="1">
    <source>
        <dbReference type="EMBL" id="MBD1370754.1"/>
    </source>
</evidence>
<evidence type="ECO:0000313" key="2">
    <source>
        <dbReference type="Proteomes" id="UP000661691"/>
    </source>
</evidence>